<comment type="caution">
    <text evidence="2">The sequence shown here is derived from an EMBL/GenBank/DDBJ whole genome shotgun (WGS) entry which is preliminary data.</text>
</comment>
<evidence type="ECO:0000313" key="2">
    <source>
        <dbReference type="EMBL" id="CAG5128474.1"/>
    </source>
</evidence>
<gene>
    <name evidence="2" type="ORF">CUNI_LOCUS14032</name>
</gene>
<feature type="compositionally biased region" description="Low complexity" evidence="1">
    <location>
        <begin position="63"/>
        <end position="75"/>
    </location>
</feature>
<feature type="non-terminal residue" evidence="2">
    <location>
        <position position="84"/>
    </location>
</feature>
<proteinExistence type="predicted"/>
<sequence length="84" mass="10049">LCQQHKHGPHLHHHRRGHWRRPAHLRLHLRLHHVPDPQEETRQETGSCSSEIHTEERPRDGSHQQLQHHTVLVQTEQREPGHQT</sequence>
<dbReference type="AlphaFoldDB" id="A0A8S3ZFX6"/>
<name>A0A8S3ZFX6_9EUPU</name>
<evidence type="ECO:0000313" key="3">
    <source>
        <dbReference type="Proteomes" id="UP000678393"/>
    </source>
</evidence>
<feature type="non-terminal residue" evidence="2">
    <location>
        <position position="1"/>
    </location>
</feature>
<protein>
    <submittedName>
        <fullName evidence="2">Uncharacterized protein</fullName>
    </submittedName>
</protein>
<feature type="region of interest" description="Disordered" evidence="1">
    <location>
        <begin position="32"/>
        <end position="84"/>
    </location>
</feature>
<reference evidence="2" key="1">
    <citation type="submission" date="2021-04" db="EMBL/GenBank/DDBJ databases">
        <authorList>
            <consortium name="Molecular Ecology Group"/>
        </authorList>
    </citation>
    <scope>NUCLEOTIDE SEQUENCE</scope>
</reference>
<accession>A0A8S3ZFX6</accession>
<keyword evidence="3" id="KW-1185">Reference proteome</keyword>
<dbReference type="Proteomes" id="UP000678393">
    <property type="component" value="Unassembled WGS sequence"/>
</dbReference>
<dbReference type="EMBL" id="CAJHNH020003080">
    <property type="protein sequence ID" value="CAG5128474.1"/>
    <property type="molecule type" value="Genomic_DNA"/>
</dbReference>
<feature type="compositionally biased region" description="Basic and acidic residues" evidence="1">
    <location>
        <begin position="33"/>
        <end position="43"/>
    </location>
</feature>
<organism evidence="2 3">
    <name type="scientific">Candidula unifasciata</name>
    <dbReference type="NCBI Taxonomy" id="100452"/>
    <lineage>
        <taxon>Eukaryota</taxon>
        <taxon>Metazoa</taxon>
        <taxon>Spiralia</taxon>
        <taxon>Lophotrochozoa</taxon>
        <taxon>Mollusca</taxon>
        <taxon>Gastropoda</taxon>
        <taxon>Heterobranchia</taxon>
        <taxon>Euthyneura</taxon>
        <taxon>Panpulmonata</taxon>
        <taxon>Eupulmonata</taxon>
        <taxon>Stylommatophora</taxon>
        <taxon>Helicina</taxon>
        <taxon>Helicoidea</taxon>
        <taxon>Geomitridae</taxon>
        <taxon>Candidula</taxon>
    </lineage>
</organism>
<feature type="compositionally biased region" description="Basic and acidic residues" evidence="1">
    <location>
        <begin position="52"/>
        <end position="62"/>
    </location>
</feature>
<evidence type="ECO:0000256" key="1">
    <source>
        <dbReference type="SAM" id="MobiDB-lite"/>
    </source>
</evidence>